<evidence type="ECO:0000313" key="4">
    <source>
        <dbReference type="Proteomes" id="UP000197097"/>
    </source>
</evidence>
<organism evidence="3 4">
    <name type="scientific">Sphingopyxis witflariensis</name>
    <dbReference type="NCBI Taxonomy" id="173675"/>
    <lineage>
        <taxon>Bacteria</taxon>
        <taxon>Pseudomonadati</taxon>
        <taxon>Pseudomonadota</taxon>
        <taxon>Alphaproteobacteria</taxon>
        <taxon>Sphingomonadales</taxon>
        <taxon>Sphingomonadaceae</taxon>
        <taxon>Sphingopyxis</taxon>
    </lineage>
</organism>
<dbReference type="Pfam" id="PF01541">
    <property type="entry name" value="GIY-YIG"/>
    <property type="match status" value="1"/>
</dbReference>
<keyword evidence="4" id="KW-1185">Reference proteome</keyword>
<dbReference type="PANTHER" id="PTHR34477">
    <property type="entry name" value="UPF0213 PROTEIN YHBQ"/>
    <property type="match status" value="1"/>
</dbReference>
<evidence type="ECO:0000313" key="3">
    <source>
        <dbReference type="EMBL" id="OWQ92379.1"/>
    </source>
</evidence>
<keyword evidence="3" id="KW-0255">Endonuclease</keyword>
<keyword evidence="3" id="KW-0378">Hydrolase</keyword>
<name>A0A246JJE6_9SPHN</name>
<dbReference type="CDD" id="cd10448">
    <property type="entry name" value="GIY-YIG_unchar_3"/>
    <property type="match status" value="1"/>
</dbReference>
<protein>
    <submittedName>
        <fullName evidence="3">Endonuclease</fullName>
    </submittedName>
</protein>
<dbReference type="Proteomes" id="UP000197097">
    <property type="component" value="Unassembled WGS sequence"/>
</dbReference>
<evidence type="ECO:0000259" key="2">
    <source>
        <dbReference type="PROSITE" id="PS50164"/>
    </source>
</evidence>
<dbReference type="RefSeq" id="WP_088474119.1">
    <property type="nucleotide sequence ID" value="NZ_NISJ01000013.1"/>
</dbReference>
<evidence type="ECO:0000256" key="1">
    <source>
        <dbReference type="ARBA" id="ARBA00007435"/>
    </source>
</evidence>
<comment type="similarity">
    <text evidence="1">Belongs to the UPF0213 family.</text>
</comment>
<dbReference type="EMBL" id="NISJ01000013">
    <property type="protein sequence ID" value="OWQ92379.1"/>
    <property type="molecule type" value="Genomic_DNA"/>
</dbReference>
<dbReference type="OrthoDB" id="287318at2"/>
<dbReference type="InterPro" id="IPR050190">
    <property type="entry name" value="UPF0213_domain"/>
</dbReference>
<comment type="caution">
    <text evidence="3">The sequence shown here is derived from an EMBL/GenBank/DDBJ whole genome shotgun (WGS) entry which is preliminary data.</text>
</comment>
<dbReference type="SUPFAM" id="SSF82771">
    <property type="entry name" value="GIY-YIG endonuclease"/>
    <property type="match status" value="1"/>
</dbReference>
<proteinExistence type="inferred from homology"/>
<dbReference type="PROSITE" id="PS50164">
    <property type="entry name" value="GIY_YIG"/>
    <property type="match status" value="1"/>
</dbReference>
<dbReference type="AlphaFoldDB" id="A0A246JJE6"/>
<sequence>MRDVFQPCTYILASQRNGTLYVGVTSNLIQRIWQHRNGIAEGFSKHYRAYRLVHFELLGTMELAITREKQLKNWHRQWKINLIEADNPEWRDLAFDIGAGPIGQTMDAETSSA</sequence>
<feature type="domain" description="GIY-YIG" evidence="2">
    <location>
        <begin position="5"/>
        <end position="82"/>
    </location>
</feature>
<gene>
    <name evidence="3" type="ORF">CDQ91_18120</name>
</gene>
<dbReference type="Gene3D" id="3.40.1440.10">
    <property type="entry name" value="GIY-YIG endonuclease"/>
    <property type="match status" value="1"/>
</dbReference>
<reference evidence="3 4" key="1">
    <citation type="journal article" date="2002" name="Int. J. Syst. Evol. Microbiol.">
        <title>Sphingopyxis witflariensis sp. nov., isolated from activated sludge.</title>
        <authorList>
            <person name="Kampfer P."/>
            <person name="Witzenberger R."/>
            <person name="Denner E.B."/>
            <person name="Busse H.J."/>
            <person name="Neef A."/>
        </authorList>
    </citation>
    <scope>NUCLEOTIDE SEQUENCE [LARGE SCALE GENOMIC DNA]</scope>
    <source>
        <strain evidence="3 4">DSM 14551</strain>
    </source>
</reference>
<dbReference type="GO" id="GO:0004519">
    <property type="term" value="F:endonuclease activity"/>
    <property type="evidence" value="ECO:0007669"/>
    <property type="project" value="UniProtKB-KW"/>
</dbReference>
<dbReference type="InterPro" id="IPR035901">
    <property type="entry name" value="GIY-YIG_endonuc_sf"/>
</dbReference>
<keyword evidence="3" id="KW-0540">Nuclease</keyword>
<accession>A0A246JJE6</accession>
<dbReference type="PANTHER" id="PTHR34477:SF5">
    <property type="entry name" value="BSL5627 PROTEIN"/>
    <property type="match status" value="1"/>
</dbReference>
<dbReference type="InterPro" id="IPR000305">
    <property type="entry name" value="GIY-YIG_endonuc"/>
</dbReference>